<dbReference type="InterPro" id="IPR002110">
    <property type="entry name" value="Ankyrin_rpt"/>
</dbReference>
<dbReference type="Gene3D" id="1.25.40.20">
    <property type="entry name" value="Ankyrin repeat-containing domain"/>
    <property type="match status" value="1"/>
</dbReference>
<dbReference type="SMART" id="SM00248">
    <property type="entry name" value="ANK"/>
    <property type="match status" value="4"/>
</dbReference>
<keyword evidence="4" id="KW-1185">Reference proteome</keyword>
<evidence type="ECO:0000313" key="3">
    <source>
        <dbReference type="EMBL" id="KAH7128862.1"/>
    </source>
</evidence>
<comment type="caution">
    <text evidence="3">The sequence shown here is derived from an EMBL/GenBank/DDBJ whole genome shotgun (WGS) entry which is preliminary data.</text>
</comment>
<keyword evidence="1" id="KW-0677">Repeat</keyword>
<protein>
    <submittedName>
        <fullName evidence="3">Ankyrin repeat-containing domain protein</fullName>
    </submittedName>
</protein>
<keyword evidence="2" id="KW-0040">ANK repeat</keyword>
<dbReference type="OrthoDB" id="426293at2759"/>
<name>A0A9P9E1F8_9HYPO</name>
<evidence type="ECO:0000256" key="2">
    <source>
        <dbReference type="ARBA" id="ARBA00023043"/>
    </source>
</evidence>
<organism evidence="3 4">
    <name type="scientific">Dactylonectria macrodidyma</name>
    <dbReference type="NCBI Taxonomy" id="307937"/>
    <lineage>
        <taxon>Eukaryota</taxon>
        <taxon>Fungi</taxon>
        <taxon>Dikarya</taxon>
        <taxon>Ascomycota</taxon>
        <taxon>Pezizomycotina</taxon>
        <taxon>Sordariomycetes</taxon>
        <taxon>Hypocreomycetidae</taxon>
        <taxon>Hypocreales</taxon>
        <taxon>Nectriaceae</taxon>
        <taxon>Dactylonectria</taxon>
    </lineage>
</organism>
<sequence length="225" mass="24799">MAGCGIFLVAWRKPAGLELLSSLADCLRSERGLNALVQTNRRLNCALNPYLYHYNAQSSRKSALEWAVTGGEEETAQKAIDAWWMQALLHAIKNCYDTAVKLLLHYGIVDANIEDNSNRTPLSKAAGSEHEAIIHLLLDSGKIDTDSKDHYDRTQLSGAARNGHSMSVMLLLNSDKVDANSRDADNATPVSWVAYEGRKAVMQVMLEPREVDAVLKDSYGRTPPS</sequence>
<dbReference type="SUPFAM" id="SSF48403">
    <property type="entry name" value="Ankyrin repeat"/>
    <property type="match status" value="1"/>
</dbReference>
<dbReference type="InterPro" id="IPR036770">
    <property type="entry name" value="Ankyrin_rpt-contain_sf"/>
</dbReference>
<dbReference type="Pfam" id="PF12796">
    <property type="entry name" value="Ank_2"/>
    <property type="match status" value="1"/>
</dbReference>
<dbReference type="AlphaFoldDB" id="A0A9P9E1F8"/>
<gene>
    <name evidence="3" type="ORF">EDB81DRAFT_845877</name>
</gene>
<evidence type="ECO:0000256" key="1">
    <source>
        <dbReference type="ARBA" id="ARBA00022737"/>
    </source>
</evidence>
<dbReference type="Proteomes" id="UP000738349">
    <property type="component" value="Unassembled WGS sequence"/>
</dbReference>
<proteinExistence type="predicted"/>
<evidence type="ECO:0000313" key="4">
    <source>
        <dbReference type="Proteomes" id="UP000738349"/>
    </source>
</evidence>
<reference evidence="3" key="1">
    <citation type="journal article" date="2021" name="Nat. Commun.">
        <title>Genetic determinants of endophytism in the Arabidopsis root mycobiome.</title>
        <authorList>
            <person name="Mesny F."/>
            <person name="Miyauchi S."/>
            <person name="Thiergart T."/>
            <person name="Pickel B."/>
            <person name="Atanasova L."/>
            <person name="Karlsson M."/>
            <person name="Huettel B."/>
            <person name="Barry K.W."/>
            <person name="Haridas S."/>
            <person name="Chen C."/>
            <person name="Bauer D."/>
            <person name="Andreopoulos W."/>
            <person name="Pangilinan J."/>
            <person name="LaButti K."/>
            <person name="Riley R."/>
            <person name="Lipzen A."/>
            <person name="Clum A."/>
            <person name="Drula E."/>
            <person name="Henrissat B."/>
            <person name="Kohler A."/>
            <person name="Grigoriev I.V."/>
            <person name="Martin F.M."/>
            <person name="Hacquard S."/>
        </authorList>
    </citation>
    <scope>NUCLEOTIDE SEQUENCE</scope>
    <source>
        <strain evidence="3">MPI-CAGE-AT-0147</strain>
    </source>
</reference>
<dbReference type="PANTHER" id="PTHR24198:SF165">
    <property type="entry name" value="ANKYRIN REPEAT-CONTAINING PROTEIN-RELATED"/>
    <property type="match status" value="1"/>
</dbReference>
<dbReference type="PANTHER" id="PTHR24198">
    <property type="entry name" value="ANKYRIN REPEAT AND PROTEIN KINASE DOMAIN-CONTAINING PROTEIN"/>
    <property type="match status" value="1"/>
</dbReference>
<dbReference type="EMBL" id="JAGMUV010000018">
    <property type="protein sequence ID" value="KAH7128862.1"/>
    <property type="molecule type" value="Genomic_DNA"/>
</dbReference>
<accession>A0A9P9E1F8</accession>